<proteinExistence type="predicted"/>
<reference evidence="1" key="1">
    <citation type="submission" date="2014-09" db="EMBL/GenBank/DDBJ databases">
        <authorList>
            <person name="Magalhaes I.L.F."/>
            <person name="Oliveira U."/>
            <person name="Santos F.R."/>
            <person name="Vidigal T.H.D.A."/>
            <person name="Brescovit A.D."/>
            <person name="Santos A.J."/>
        </authorList>
    </citation>
    <scope>NUCLEOTIDE SEQUENCE</scope>
    <source>
        <tissue evidence="1">Shoot tissue taken approximately 20 cm above the soil surface</tissue>
    </source>
</reference>
<evidence type="ECO:0000313" key="1">
    <source>
        <dbReference type="EMBL" id="JAD27304.1"/>
    </source>
</evidence>
<dbReference type="EMBL" id="GBRH01270591">
    <property type="protein sequence ID" value="JAD27304.1"/>
    <property type="molecule type" value="Transcribed_RNA"/>
</dbReference>
<sequence length="33" mass="3944">MTFGVNQEVVYSDLYVFPLPKHRKLLPYLSFQI</sequence>
<accession>A0A0A8YLW0</accession>
<dbReference type="AlphaFoldDB" id="A0A0A8YLW0"/>
<reference evidence="1" key="2">
    <citation type="journal article" date="2015" name="Data Brief">
        <title>Shoot transcriptome of the giant reed, Arundo donax.</title>
        <authorList>
            <person name="Barrero R.A."/>
            <person name="Guerrero F.D."/>
            <person name="Moolhuijzen P."/>
            <person name="Goolsby J.A."/>
            <person name="Tidwell J."/>
            <person name="Bellgard S.E."/>
            <person name="Bellgard M.I."/>
        </authorList>
    </citation>
    <scope>NUCLEOTIDE SEQUENCE</scope>
    <source>
        <tissue evidence="1">Shoot tissue taken approximately 20 cm above the soil surface</tissue>
    </source>
</reference>
<protein>
    <submittedName>
        <fullName evidence="1">Uncharacterized protein</fullName>
    </submittedName>
</protein>
<name>A0A0A8YLW0_ARUDO</name>
<organism evidence="1">
    <name type="scientific">Arundo donax</name>
    <name type="common">Giant reed</name>
    <name type="synonym">Donax arundinaceus</name>
    <dbReference type="NCBI Taxonomy" id="35708"/>
    <lineage>
        <taxon>Eukaryota</taxon>
        <taxon>Viridiplantae</taxon>
        <taxon>Streptophyta</taxon>
        <taxon>Embryophyta</taxon>
        <taxon>Tracheophyta</taxon>
        <taxon>Spermatophyta</taxon>
        <taxon>Magnoliopsida</taxon>
        <taxon>Liliopsida</taxon>
        <taxon>Poales</taxon>
        <taxon>Poaceae</taxon>
        <taxon>PACMAD clade</taxon>
        <taxon>Arundinoideae</taxon>
        <taxon>Arundineae</taxon>
        <taxon>Arundo</taxon>
    </lineage>
</organism>